<comment type="caution">
    <text evidence="1">The sequence shown here is derived from an EMBL/GenBank/DDBJ whole genome shotgun (WGS) entry which is preliminary data.</text>
</comment>
<sequence>MEAAIERNEVLYRELESIGGRYTLPEKWYLSLNQNQFYQDLLRQIVEILTRKDADENNLCQAWPEVYEIRKNGIPPTTTSSQLEELHQELHDRYELVKQIKREGNVRAGIDMSKEALKELYEKHRLVTEIRQHGWTHTGVSIEWSLEQLKVFSEHALEACGFY</sequence>
<name>A0ABR4IEI1_9EURO</name>
<dbReference type="EMBL" id="JBFXLU010000480">
    <property type="protein sequence ID" value="KAL2825674.1"/>
    <property type="molecule type" value="Genomic_DNA"/>
</dbReference>
<evidence type="ECO:0000313" key="1">
    <source>
        <dbReference type="EMBL" id="KAL2825674.1"/>
    </source>
</evidence>
<accession>A0ABR4IEI1</accession>
<keyword evidence="2" id="KW-1185">Reference proteome</keyword>
<organism evidence="1 2">
    <name type="scientific">Aspergillus pseudoustus</name>
    <dbReference type="NCBI Taxonomy" id="1810923"/>
    <lineage>
        <taxon>Eukaryota</taxon>
        <taxon>Fungi</taxon>
        <taxon>Dikarya</taxon>
        <taxon>Ascomycota</taxon>
        <taxon>Pezizomycotina</taxon>
        <taxon>Eurotiomycetes</taxon>
        <taxon>Eurotiomycetidae</taxon>
        <taxon>Eurotiales</taxon>
        <taxon>Aspergillaceae</taxon>
        <taxon>Aspergillus</taxon>
        <taxon>Aspergillus subgen. Nidulantes</taxon>
    </lineage>
</organism>
<gene>
    <name evidence="1" type="ORF">BJY01DRAFT_256210</name>
</gene>
<evidence type="ECO:0000313" key="2">
    <source>
        <dbReference type="Proteomes" id="UP001610446"/>
    </source>
</evidence>
<reference evidence="1 2" key="1">
    <citation type="submission" date="2024-07" db="EMBL/GenBank/DDBJ databases">
        <title>Section-level genome sequencing and comparative genomics of Aspergillus sections Usti and Cavernicolus.</title>
        <authorList>
            <consortium name="Lawrence Berkeley National Laboratory"/>
            <person name="Nybo J.L."/>
            <person name="Vesth T.C."/>
            <person name="Theobald S."/>
            <person name="Frisvad J.C."/>
            <person name="Larsen T.O."/>
            <person name="Kjaerboelling I."/>
            <person name="Rothschild-Mancinelli K."/>
            <person name="Lyhne E.K."/>
            <person name="Kogle M.E."/>
            <person name="Barry K."/>
            <person name="Clum A."/>
            <person name="Na H."/>
            <person name="Ledsgaard L."/>
            <person name="Lin J."/>
            <person name="Lipzen A."/>
            <person name="Kuo A."/>
            <person name="Riley R."/>
            <person name="Mondo S."/>
            <person name="Labutti K."/>
            <person name="Haridas S."/>
            <person name="Pangalinan J."/>
            <person name="Salamov A.A."/>
            <person name="Simmons B.A."/>
            <person name="Magnuson J.K."/>
            <person name="Chen J."/>
            <person name="Drula E."/>
            <person name="Henrissat B."/>
            <person name="Wiebenga A."/>
            <person name="Lubbers R.J."/>
            <person name="Gomes A.C."/>
            <person name="Makela M.R."/>
            <person name="Stajich J."/>
            <person name="Grigoriev I.V."/>
            <person name="Mortensen U.H."/>
            <person name="De Vries R.P."/>
            <person name="Baker S.E."/>
            <person name="Andersen M.R."/>
        </authorList>
    </citation>
    <scope>NUCLEOTIDE SEQUENCE [LARGE SCALE GENOMIC DNA]</scope>
    <source>
        <strain evidence="1 2">CBS 123904</strain>
    </source>
</reference>
<protein>
    <submittedName>
        <fullName evidence="1">Uncharacterized protein</fullName>
    </submittedName>
</protein>
<proteinExistence type="predicted"/>
<dbReference type="Proteomes" id="UP001610446">
    <property type="component" value="Unassembled WGS sequence"/>
</dbReference>